<evidence type="ECO:0000313" key="2">
    <source>
        <dbReference type="Proteomes" id="UP000422764"/>
    </source>
</evidence>
<dbReference type="Proteomes" id="UP000422764">
    <property type="component" value="Chromosome"/>
</dbReference>
<name>A0A6I6EP73_9CLOT</name>
<dbReference type="Pfam" id="PF11148">
    <property type="entry name" value="DUF2922"/>
    <property type="match status" value="1"/>
</dbReference>
<dbReference type="EMBL" id="CP046522">
    <property type="protein sequence ID" value="QGU95459.1"/>
    <property type="molecule type" value="Genomic_DNA"/>
</dbReference>
<accession>A0A6I6EP73</accession>
<sequence>MKVLVMTFLTDQGKKASLRIKDVKDTLDELSVVSVMDTIIEKNIFVTTAGALAIKDSAEILETTTEVLNI</sequence>
<gene>
    <name evidence="1" type="ORF">GOM49_10485</name>
</gene>
<organism evidence="1 2">
    <name type="scientific">Clostridium bovifaecis</name>
    <dbReference type="NCBI Taxonomy" id="2184719"/>
    <lineage>
        <taxon>Bacteria</taxon>
        <taxon>Bacillati</taxon>
        <taxon>Bacillota</taxon>
        <taxon>Clostridia</taxon>
        <taxon>Eubacteriales</taxon>
        <taxon>Clostridiaceae</taxon>
        <taxon>Clostridium</taxon>
    </lineage>
</organism>
<dbReference type="AlphaFoldDB" id="A0A6I6EP73"/>
<dbReference type="InterPro" id="IPR021321">
    <property type="entry name" value="DUF2922"/>
</dbReference>
<evidence type="ECO:0000313" key="1">
    <source>
        <dbReference type="EMBL" id="QGU95459.1"/>
    </source>
</evidence>
<protein>
    <submittedName>
        <fullName evidence="1">DUF2922 family protein</fullName>
    </submittedName>
</protein>
<proteinExistence type="predicted"/>
<reference evidence="1 2" key="1">
    <citation type="submission" date="2019-12" db="EMBL/GenBank/DDBJ databases">
        <title>Genome sequenceing of Clostridium bovifaecis.</title>
        <authorList>
            <person name="Yao Y."/>
        </authorList>
    </citation>
    <scope>NUCLEOTIDE SEQUENCE [LARGE SCALE GENOMIC DNA]</scope>
    <source>
        <strain evidence="1 2">BXX</strain>
    </source>
</reference>
<keyword evidence="2" id="KW-1185">Reference proteome</keyword>